<sequence length="104" mass="11844">MDQKDFNQMIIESLKDESIRLEIESICQNVRKSRDSGAIKQFRQDVTNWTGLKETSAVSKTAIQNGLYGAIRLKIGIKSMNSLTDDLLPEAQRAFEQFKSDFDV</sequence>
<reference evidence="1" key="1">
    <citation type="submission" date="2024-08" db="EMBL/GenBank/DDBJ databases">
        <title>Lentilactobacillus sp. nov., isolated from tree bark.</title>
        <authorList>
            <person name="Phuengjayaem S."/>
            <person name="Tanasupawat S."/>
        </authorList>
    </citation>
    <scope>NUCLEOTIDE SEQUENCE</scope>
    <source>
        <strain evidence="1">SPB1-3</strain>
    </source>
</reference>
<dbReference type="EMBL" id="CP168151">
    <property type="protein sequence ID" value="XFD39270.1"/>
    <property type="molecule type" value="Genomic_DNA"/>
</dbReference>
<organism evidence="1 2">
    <name type="scientific">Lentilactobacillus terminaliae</name>
    <dbReference type="NCBI Taxonomy" id="3003483"/>
    <lineage>
        <taxon>Bacteria</taxon>
        <taxon>Bacillati</taxon>
        <taxon>Bacillota</taxon>
        <taxon>Bacilli</taxon>
        <taxon>Lactobacillales</taxon>
        <taxon>Lactobacillaceae</taxon>
        <taxon>Lentilactobacillus</taxon>
    </lineage>
</organism>
<protein>
    <submittedName>
        <fullName evidence="1">Uncharacterized protein</fullName>
    </submittedName>
</protein>
<keyword evidence="2" id="KW-1185">Reference proteome</keyword>
<accession>A0ACD5DEA8</accession>
<dbReference type="Proteomes" id="UP001149860">
    <property type="component" value="Chromosome"/>
</dbReference>
<evidence type="ECO:0000313" key="1">
    <source>
        <dbReference type="EMBL" id="XFD39270.1"/>
    </source>
</evidence>
<proteinExistence type="predicted"/>
<name>A0ACD5DEA8_9LACO</name>
<gene>
    <name evidence="1" type="ORF">O0236_007475</name>
</gene>
<evidence type="ECO:0000313" key="2">
    <source>
        <dbReference type="Proteomes" id="UP001149860"/>
    </source>
</evidence>